<gene>
    <name evidence="2" type="ORF">KIH39_04535</name>
</gene>
<reference evidence="2" key="1">
    <citation type="submission" date="2021-05" db="EMBL/GenBank/DDBJ databases">
        <title>Complete genome sequence of the cellulolytic planctomycete Telmatocola sphagniphila SP2T and characterization of the first cellulase from planctomycetes.</title>
        <authorList>
            <person name="Rakitin A.L."/>
            <person name="Beletsky A.V."/>
            <person name="Naumoff D.G."/>
            <person name="Kulichevskaya I.S."/>
            <person name="Mardanov A.V."/>
            <person name="Ravin N.V."/>
            <person name="Dedysh S.N."/>
        </authorList>
    </citation>
    <scope>NUCLEOTIDE SEQUENCE</scope>
    <source>
        <strain evidence="2">SP2T</strain>
    </source>
</reference>
<feature type="region of interest" description="Disordered" evidence="1">
    <location>
        <begin position="36"/>
        <end position="58"/>
    </location>
</feature>
<feature type="compositionally biased region" description="Basic residues" evidence="1">
    <location>
        <begin position="44"/>
        <end position="58"/>
    </location>
</feature>
<accession>A0A8E6EVT5</accession>
<evidence type="ECO:0000313" key="3">
    <source>
        <dbReference type="Proteomes" id="UP000676194"/>
    </source>
</evidence>
<dbReference type="RefSeq" id="WP_213498080.1">
    <property type="nucleotide sequence ID" value="NZ_CP074694.1"/>
</dbReference>
<evidence type="ECO:0000256" key="1">
    <source>
        <dbReference type="SAM" id="MobiDB-lite"/>
    </source>
</evidence>
<sequence>MIPPKADAEFVAGMEDVLDVYAEPFDSQIPVVCMDEQPVPRPVSRSRRTRTHPKRIDY</sequence>
<dbReference type="EMBL" id="CP074694">
    <property type="protein sequence ID" value="QVL33190.1"/>
    <property type="molecule type" value="Genomic_DNA"/>
</dbReference>
<dbReference type="AlphaFoldDB" id="A0A8E6EVT5"/>
<name>A0A8E6EVT5_9BACT</name>
<keyword evidence="3" id="KW-1185">Reference proteome</keyword>
<evidence type="ECO:0000313" key="2">
    <source>
        <dbReference type="EMBL" id="QVL33190.1"/>
    </source>
</evidence>
<dbReference type="KEGG" id="tsph:KIH39_04535"/>
<organism evidence="2 3">
    <name type="scientific">Telmatocola sphagniphila</name>
    <dbReference type="NCBI Taxonomy" id="1123043"/>
    <lineage>
        <taxon>Bacteria</taxon>
        <taxon>Pseudomonadati</taxon>
        <taxon>Planctomycetota</taxon>
        <taxon>Planctomycetia</taxon>
        <taxon>Gemmatales</taxon>
        <taxon>Gemmataceae</taxon>
    </lineage>
</organism>
<proteinExistence type="predicted"/>
<dbReference type="Proteomes" id="UP000676194">
    <property type="component" value="Chromosome"/>
</dbReference>
<protein>
    <submittedName>
        <fullName evidence="2">Uncharacterized protein</fullName>
    </submittedName>
</protein>